<name>A0A840BXL7_9HYPH</name>
<protein>
    <submittedName>
        <fullName evidence="1">Uncharacterized protein</fullName>
    </submittedName>
</protein>
<evidence type="ECO:0000313" key="1">
    <source>
        <dbReference type="EMBL" id="MBB4017824.1"/>
    </source>
</evidence>
<dbReference type="EMBL" id="JACIEN010000003">
    <property type="protein sequence ID" value="MBB4017824.1"/>
    <property type="molecule type" value="Genomic_DNA"/>
</dbReference>
<accession>A0A840BXL7</accession>
<evidence type="ECO:0000313" key="2">
    <source>
        <dbReference type="Proteomes" id="UP000577362"/>
    </source>
</evidence>
<dbReference type="RefSeq" id="WP_183317005.1">
    <property type="nucleotide sequence ID" value="NZ_JACIEN010000003.1"/>
</dbReference>
<comment type="caution">
    <text evidence="1">The sequence shown here is derived from an EMBL/GenBank/DDBJ whole genome shotgun (WGS) entry which is preliminary data.</text>
</comment>
<dbReference type="Proteomes" id="UP000577362">
    <property type="component" value="Unassembled WGS sequence"/>
</dbReference>
<dbReference type="AlphaFoldDB" id="A0A840BXL7"/>
<keyword evidence="2" id="KW-1185">Reference proteome</keyword>
<proteinExistence type="predicted"/>
<sequence length="341" mass="39259">MASQRTDYMPIEEFRRRANEHELGGWTPILPKPVVLLTPTFDLDFDRFAANVAYELRHYIVYRSDGGYFARGLVRATQELQGLHAELKGEGYPPGQKITIAAALYRRSHREPTSRWMMSIKFARVSITEDEAMAITASPQVTLQSERNLAERILDFAAQAANEPSWAGDRKKRLGDWVDLARKIGFPGFLDLWYYDRGLVALYVQVQFENERGEMTGHRDPPFDGHYRGMDWRVYPFRMAMAECKTKTSVDDCYAHVANQLAQAERDIFSQIDDIYRTLAKSGPAQSLDPRPGSITGSPERRFRSLAPFLKDLKKRLYDPNTLYGAFTKYSQTQPGFWDRY</sequence>
<reference evidence="1 2" key="1">
    <citation type="submission" date="2020-08" db="EMBL/GenBank/DDBJ databases">
        <title>Genomic Encyclopedia of Type Strains, Phase IV (KMG-IV): sequencing the most valuable type-strain genomes for metagenomic binning, comparative biology and taxonomic classification.</title>
        <authorList>
            <person name="Goeker M."/>
        </authorList>
    </citation>
    <scope>NUCLEOTIDE SEQUENCE [LARGE SCALE GENOMIC DNA]</scope>
    <source>
        <strain evidence="1 2">DSM 103737</strain>
    </source>
</reference>
<organism evidence="1 2">
    <name type="scientific">Chelatococcus caeni</name>
    <dbReference type="NCBI Taxonomy" id="1348468"/>
    <lineage>
        <taxon>Bacteria</taxon>
        <taxon>Pseudomonadati</taxon>
        <taxon>Pseudomonadota</taxon>
        <taxon>Alphaproteobacteria</taxon>
        <taxon>Hyphomicrobiales</taxon>
        <taxon>Chelatococcaceae</taxon>
        <taxon>Chelatococcus</taxon>
    </lineage>
</organism>
<gene>
    <name evidence="1" type="ORF">GGR16_002858</name>
</gene>